<gene>
    <name evidence="1" type="ORF">EAO28_11600</name>
</gene>
<dbReference type="EMBL" id="RCZY01000002">
    <property type="protein sequence ID" value="RRE43517.1"/>
    <property type="molecule type" value="Genomic_DNA"/>
</dbReference>
<protein>
    <submittedName>
        <fullName evidence="1">Uncharacterized protein</fullName>
    </submittedName>
</protein>
<proteinExistence type="predicted"/>
<dbReference type="AlphaFoldDB" id="A0A3P2EIH1"/>
<name>A0A3P2EIH1_KLEPN</name>
<evidence type="ECO:0000313" key="2">
    <source>
        <dbReference type="Proteomes" id="UP000272440"/>
    </source>
</evidence>
<comment type="caution">
    <text evidence="1">The sequence shown here is derived from an EMBL/GenBank/DDBJ whole genome shotgun (WGS) entry which is preliminary data.</text>
</comment>
<accession>A0A3P2EIH1</accession>
<reference evidence="1 2" key="1">
    <citation type="journal article" date="2019" name="Antimicrob. Agents Chemother.">
        <title>Applying Rapid Whole Genome Sequencing to Predict Phenotypic Antimicrobial Susceptibility Testing Results Among Carbapenem-Resistant Klebsiella pneumoniae Clinical Isolates.</title>
        <authorList>
            <person name="Tamma P.D."/>
            <person name="Fan Y."/>
            <person name="Bergman Y."/>
            <person name="Pertea G."/>
            <person name="Kazmi A."/>
            <person name="Lewis S."/>
            <person name="Carroll K.C."/>
            <person name="Schatz M.C."/>
            <person name="Timp W."/>
            <person name="Simner P.J."/>
        </authorList>
    </citation>
    <scope>NUCLEOTIDE SEQUENCE [LARGE SCALE GENOMIC DNA]</scope>
    <source>
        <strain evidence="1 2">KLPN_33</strain>
    </source>
</reference>
<sequence length="54" mass="6069">MTHDDARSAKPLFWLASLRRFRYSFLAVAKSTAGRRNPCNSQATTDAPCVFFTS</sequence>
<dbReference type="Proteomes" id="UP000272440">
    <property type="component" value="Unassembled WGS sequence"/>
</dbReference>
<evidence type="ECO:0000313" key="1">
    <source>
        <dbReference type="EMBL" id="RRE43517.1"/>
    </source>
</evidence>
<organism evidence="1 2">
    <name type="scientific">Klebsiella pneumoniae</name>
    <dbReference type="NCBI Taxonomy" id="573"/>
    <lineage>
        <taxon>Bacteria</taxon>
        <taxon>Pseudomonadati</taxon>
        <taxon>Pseudomonadota</taxon>
        <taxon>Gammaproteobacteria</taxon>
        <taxon>Enterobacterales</taxon>
        <taxon>Enterobacteriaceae</taxon>
        <taxon>Klebsiella/Raoultella group</taxon>
        <taxon>Klebsiella</taxon>
        <taxon>Klebsiella pneumoniae complex</taxon>
    </lineage>
</organism>